<feature type="domain" description="Reverse transcriptase Ty1/copia-type" evidence="1">
    <location>
        <begin position="242"/>
        <end position="315"/>
    </location>
</feature>
<dbReference type="Proteomes" id="UP000179920">
    <property type="component" value="Chromosome VI"/>
</dbReference>
<evidence type="ECO:0000313" key="3">
    <source>
        <dbReference type="Proteomes" id="UP000179920"/>
    </source>
</evidence>
<dbReference type="Pfam" id="PF07727">
    <property type="entry name" value="RVT_2"/>
    <property type="match status" value="2"/>
</dbReference>
<evidence type="ECO:0000313" key="2">
    <source>
        <dbReference type="EMBL" id="SAM81982.1"/>
    </source>
</evidence>
<gene>
    <name evidence="2" type="ORF">UBRO_20029</name>
</gene>
<protein>
    <recommendedName>
        <fullName evidence="1">Reverse transcriptase Ty1/copia-type domain-containing protein</fullName>
    </recommendedName>
</protein>
<sequence>MLPGSPLPLKDLNRDIQDSAFSEYLSMQKAQYYHNKFATTHEMFPWLHPTTLAELLQIYPRMFPPAVEMYRFQEKLQHSSRLADIEPLPAYDTEVHMIITMNLKPSIKEALAGPNQIHWWEAIKAEMDGLESMQIWETIDRPEGATLVDSKLVLQVKTDANNIPYKFKARFCVHGFSQREGIDYDEIFTPVVPKDAIQMLLTITARFNWEIDSIDVTQAYLNADLHHHIYLKPLEGAEVPAGKVIIAVYINDMLIISLCRTQIDQIKTAIISKWKITNNRPAKEFLKIKITRDWKRRTIDLDQHTYIKEIVKEWTKLQEKTWTPMTHTPLTPPPDFKADRDIKARYPILVSKLLWVVTTVQLDIFFAINTLA</sequence>
<dbReference type="AlphaFoldDB" id="A0A1K0G3J4"/>
<dbReference type="EMBL" id="LT558122">
    <property type="protein sequence ID" value="SAM81982.1"/>
    <property type="molecule type" value="Genomic_DNA"/>
</dbReference>
<dbReference type="InterPro" id="IPR013103">
    <property type="entry name" value="RVT_2"/>
</dbReference>
<proteinExistence type="predicted"/>
<evidence type="ECO:0000259" key="1">
    <source>
        <dbReference type="Pfam" id="PF07727"/>
    </source>
</evidence>
<feature type="domain" description="Reverse transcriptase Ty1/copia-type" evidence="1">
    <location>
        <begin position="134"/>
        <end position="238"/>
    </location>
</feature>
<reference evidence="3" key="1">
    <citation type="submission" date="2016-04" db="EMBL/GenBank/DDBJ databases">
        <authorList>
            <person name="Guldener U."/>
            <person name="Guldener U."/>
        </authorList>
    </citation>
    <scope>NUCLEOTIDE SEQUENCE [LARGE SCALE GENOMIC DNA]</scope>
    <source>
        <strain evidence="3">UB2112</strain>
    </source>
</reference>
<name>A0A1K0G3J4_9BASI</name>
<accession>A0A1K0G3J4</accession>
<organism evidence="2 3">
    <name type="scientific">Ustilago bromivora</name>
    <dbReference type="NCBI Taxonomy" id="307758"/>
    <lineage>
        <taxon>Eukaryota</taxon>
        <taxon>Fungi</taxon>
        <taxon>Dikarya</taxon>
        <taxon>Basidiomycota</taxon>
        <taxon>Ustilaginomycotina</taxon>
        <taxon>Ustilaginomycetes</taxon>
        <taxon>Ustilaginales</taxon>
        <taxon>Ustilaginaceae</taxon>
        <taxon>Ustilago</taxon>
    </lineage>
</organism>